<dbReference type="Proteomes" id="UP001652622">
    <property type="component" value="Unplaced"/>
</dbReference>
<reference evidence="3" key="1">
    <citation type="submission" date="2025-08" db="UniProtKB">
        <authorList>
            <consortium name="RefSeq"/>
        </authorList>
    </citation>
    <scope>IDENTIFICATION</scope>
    <source>
        <tissue evidence="3">Blood</tissue>
    </source>
</reference>
<evidence type="ECO:0000313" key="3">
    <source>
        <dbReference type="RefSeq" id="XP_034293461.1"/>
    </source>
</evidence>
<dbReference type="Pfam" id="PF15373">
    <property type="entry name" value="SAXO5-like"/>
    <property type="match status" value="1"/>
</dbReference>
<evidence type="ECO:0000256" key="1">
    <source>
        <dbReference type="SAM" id="MobiDB-lite"/>
    </source>
</evidence>
<dbReference type="OMA" id="AAAHIHC"/>
<gene>
    <name evidence="3" type="primary">SAXO5</name>
</gene>
<accession>A0A6P9DMH4</accession>
<proteinExistence type="predicted"/>
<feature type="region of interest" description="Disordered" evidence="1">
    <location>
        <begin position="123"/>
        <end position="151"/>
    </location>
</feature>
<keyword evidence="2" id="KW-1185">Reference proteome</keyword>
<organism evidence="2 3">
    <name type="scientific">Pantherophis guttatus</name>
    <name type="common">Corn snake</name>
    <name type="synonym">Elaphe guttata</name>
    <dbReference type="NCBI Taxonomy" id="94885"/>
    <lineage>
        <taxon>Eukaryota</taxon>
        <taxon>Metazoa</taxon>
        <taxon>Chordata</taxon>
        <taxon>Craniata</taxon>
        <taxon>Vertebrata</taxon>
        <taxon>Euteleostomi</taxon>
        <taxon>Lepidosauria</taxon>
        <taxon>Squamata</taxon>
        <taxon>Bifurcata</taxon>
        <taxon>Unidentata</taxon>
        <taxon>Episquamata</taxon>
        <taxon>Toxicofera</taxon>
        <taxon>Serpentes</taxon>
        <taxon>Colubroidea</taxon>
        <taxon>Colubridae</taxon>
        <taxon>Colubrinae</taxon>
        <taxon>Pantherophis</taxon>
    </lineage>
</organism>
<dbReference type="AlphaFoldDB" id="A0A6P9DMH4"/>
<dbReference type="RefSeq" id="XP_034293461.1">
    <property type="nucleotide sequence ID" value="XM_034437570.2"/>
</dbReference>
<dbReference type="PANTHER" id="PTHR34828">
    <property type="entry name" value="TESTIS-EXPRESSED PROTEIN 45"/>
    <property type="match status" value="1"/>
</dbReference>
<evidence type="ECO:0000313" key="2">
    <source>
        <dbReference type="Proteomes" id="UP001652622"/>
    </source>
</evidence>
<dbReference type="InParanoid" id="A0A6P9DMH4"/>
<feature type="compositionally biased region" description="Basic and acidic residues" evidence="1">
    <location>
        <begin position="134"/>
        <end position="151"/>
    </location>
</feature>
<protein>
    <submittedName>
        <fullName evidence="3">Stabilizer of axonemal microtubules 5 isoform X1</fullName>
    </submittedName>
</protein>
<dbReference type="PANTHER" id="PTHR34828:SF1">
    <property type="entry name" value="TESTIS-EXPRESSED PROTEIN 45"/>
    <property type="match status" value="1"/>
</dbReference>
<dbReference type="InterPro" id="IPR028001">
    <property type="entry name" value="SAXO5"/>
</dbReference>
<name>A0A6P9DMH4_PANGU</name>
<dbReference type="KEGG" id="pgut:117677414"/>
<sequence>MPSTSFEKVQAPLASESFLRASHFKLGFDQRPEGSTVISPYRIDYPPRWGSYQRQPILPPKCADVLNQEMGDAWDTCSESYLSYPTWPLEMKSAIKIPVSNFQMHADPRHSILTSITRESYSYPPSLPHTTPNRVDKWDDSFPSGDKEKEPLPETLYQQSYPAYQGVVPAVRAPSQHLGGGLTLRGDDHNYFNTSYQSQFTGEWAPPIKCCTENVVSIVLGDPRYSQAVSEQKRAYTVQEPEGQRYDPHIASAMVHHSNVQPGDGQHRFSTIMSESYLWQQPGPPSYSNSKKNESFVLLGDHNEKRKCTGITNNQFYYKAPNAKDFVTQPRTQPPTKLCLGDKQLLPLFQSIHHSDYQPPPEIHKLDSKNKTSTDSHIFLNYEGPGVPTFNTTTTQDMLVPHQGRKYQLTEEDLQKIKYSHFVHPWKGKRWFSTEQRDAYTNKYSGPITLATADFQGSNVPLGTMVKYQPRKKLGS</sequence>